<reference evidence="2 3" key="1">
    <citation type="submission" date="2019-01" db="EMBL/GenBank/DDBJ databases">
        <title>Coherence of Microcystis species and biogeography revealed through population genomics.</title>
        <authorList>
            <person name="Perez-Carrascal O.M."/>
            <person name="Terrat Y."/>
            <person name="Giani A."/>
            <person name="Fortin N."/>
            <person name="Tromas N."/>
            <person name="Shapiro B.J."/>
        </authorList>
    </citation>
    <scope>NUCLEOTIDE SEQUENCE [LARGE SCALE GENOMIC DNA]</scope>
    <source>
        <strain evidence="2">Ma_SC_T_19800800_S464</strain>
    </source>
</reference>
<name>A0A552E0S9_MICAE</name>
<evidence type="ECO:0000256" key="1">
    <source>
        <dbReference type="SAM" id="Phobius"/>
    </source>
</evidence>
<dbReference type="EMBL" id="SFBL01000045">
    <property type="protein sequence ID" value="TRU28100.1"/>
    <property type="molecule type" value="Genomic_DNA"/>
</dbReference>
<sequence>FGALLFLKCLFSLLMFIFMLTLIFSLRNFSL</sequence>
<gene>
    <name evidence="2" type="ORF">EWV81_06010</name>
</gene>
<evidence type="ECO:0000313" key="2">
    <source>
        <dbReference type="EMBL" id="TRU28100.1"/>
    </source>
</evidence>
<keyword evidence="1" id="KW-0812">Transmembrane</keyword>
<evidence type="ECO:0000313" key="3">
    <source>
        <dbReference type="Proteomes" id="UP000319313"/>
    </source>
</evidence>
<dbReference type="Proteomes" id="UP000319313">
    <property type="component" value="Unassembled WGS sequence"/>
</dbReference>
<comment type="caution">
    <text evidence="2">The sequence shown here is derived from an EMBL/GenBank/DDBJ whole genome shotgun (WGS) entry which is preliminary data.</text>
</comment>
<accession>A0A552E0S9</accession>
<dbReference type="AlphaFoldDB" id="A0A552E0S9"/>
<protein>
    <submittedName>
        <fullName evidence="2">C4-dicarboxylate ABC transporter</fullName>
    </submittedName>
</protein>
<feature type="transmembrane region" description="Helical" evidence="1">
    <location>
        <begin position="5"/>
        <end position="26"/>
    </location>
</feature>
<proteinExistence type="predicted"/>
<organism evidence="2 3">
    <name type="scientific">Microcystis aeruginosa Ma_SC_T_19800800_S464</name>
    <dbReference type="NCBI Taxonomy" id="2486257"/>
    <lineage>
        <taxon>Bacteria</taxon>
        <taxon>Bacillati</taxon>
        <taxon>Cyanobacteriota</taxon>
        <taxon>Cyanophyceae</taxon>
        <taxon>Oscillatoriophycideae</taxon>
        <taxon>Chroococcales</taxon>
        <taxon>Microcystaceae</taxon>
        <taxon>Microcystis</taxon>
    </lineage>
</organism>
<keyword evidence="1" id="KW-1133">Transmembrane helix</keyword>
<feature type="non-terminal residue" evidence="2">
    <location>
        <position position="1"/>
    </location>
</feature>
<keyword evidence="1" id="KW-0472">Membrane</keyword>